<evidence type="ECO:0000259" key="2">
    <source>
        <dbReference type="Pfam" id="PF23636"/>
    </source>
</evidence>
<evidence type="ECO:0000256" key="1">
    <source>
        <dbReference type="SAM" id="Phobius"/>
    </source>
</evidence>
<feature type="transmembrane region" description="Helical" evidence="1">
    <location>
        <begin position="81"/>
        <end position="100"/>
    </location>
</feature>
<protein>
    <recommendedName>
        <fullName evidence="2">DUF7144 domain-containing protein</fullName>
    </recommendedName>
</protein>
<organism evidence="3 4">
    <name type="scientific">Conyzicola nivalis</name>
    <dbReference type="NCBI Taxonomy" id="1477021"/>
    <lineage>
        <taxon>Bacteria</taxon>
        <taxon>Bacillati</taxon>
        <taxon>Actinomycetota</taxon>
        <taxon>Actinomycetes</taxon>
        <taxon>Micrococcales</taxon>
        <taxon>Microbacteriaceae</taxon>
        <taxon>Conyzicola</taxon>
    </lineage>
</organism>
<dbReference type="Proteomes" id="UP001549257">
    <property type="component" value="Unassembled WGS sequence"/>
</dbReference>
<feature type="transmembrane region" description="Helical" evidence="1">
    <location>
        <begin position="106"/>
        <end position="123"/>
    </location>
</feature>
<proteinExistence type="predicted"/>
<sequence>MSNVEVTGWVGWGRFAGVIIFISGVFGLLQGVVALIAPDPYFITTEGSLFLFDLSGWGWWHIVIGLLLMFTAAALFTGAMWARVIAIILCVLSAVGQLLLLPAQPWWSTIIIALDILVIYALTAHGRELAADV</sequence>
<comment type="caution">
    <text evidence="3">The sequence shown here is derived from an EMBL/GenBank/DDBJ whole genome shotgun (WGS) entry which is preliminary data.</text>
</comment>
<feature type="domain" description="DUF7144" evidence="2">
    <location>
        <begin position="12"/>
        <end position="127"/>
    </location>
</feature>
<feature type="transmembrane region" description="Helical" evidence="1">
    <location>
        <begin position="57"/>
        <end position="76"/>
    </location>
</feature>
<evidence type="ECO:0000313" key="4">
    <source>
        <dbReference type="Proteomes" id="UP001549257"/>
    </source>
</evidence>
<keyword evidence="4" id="KW-1185">Reference proteome</keyword>
<evidence type="ECO:0000313" key="3">
    <source>
        <dbReference type="EMBL" id="MET4581050.1"/>
    </source>
</evidence>
<dbReference type="InterPro" id="IPR055568">
    <property type="entry name" value="DUF7144"/>
</dbReference>
<feature type="transmembrane region" description="Helical" evidence="1">
    <location>
        <begin position="12"/>
        <end position="37"/>
    </location>
</feature>
<dbReference type="RefSeq" id="WP_354023243.1">
    <property type="nucleotide sequence ID" value="NZ_JBEPSJ010000001.1"/>
</dbReference>
<keyword evidence="1" id="KW-0472">Membrane</keyword>
<keyword evidence="1" id="KW-0812">Transmembrane</keyword>
<reference evidence="3 4" key="1">
    <citation type="submission" date="2024-06" db="EMBL/GenBank/DDBJ databases">
        <title>Sorghum-associated microbial communities from plants grown in Nebraska, USA.</title>
        <authorList>
            <person name="Schachtman D."/>
        </authorList>
    </citation>
    <scope>NUCLEOTIDE SEQUENCE [LARGE SCALE GENOMIC DNA]</scope>
    <source>
        <strain evidence="3 4">2857</strain>
    </source>
</reference>
<dbReference type="EMBL" id="JBEPSJ010000001">
    <property type="protein sequence ID" value="MET4581050.1"/>
    <property type="molecule type" value="Genomic_DNA"/>
</dbReference>
<keyword evidence="1" id="KW-1133">Transmembrane helix</keyword>
<gene>
    <name evidence="3" type="ORF">ABIE21_000540</name>
</gene>
<accession>A0ABV2QJ73</accession>
<name>A0ABV2QJ73_9MICO</name>
<dbReference type="Pfam" id="PF23636">
    <property type="entry name" value="DUF7144"/>
    <property type="match status" value="1"/>
</dbReference>